<dbReference type="PANTHER" id="PTHR34265:SF1">
    <property type="entry name" value="TYPE III PANTOTHENATE KINASE"/>
    <property type="match status" value="1"/>
</dbReference>
<dbReference type="SUPFAM" id="SSF53067">
    <property type="entry name" value="Actin-like ATPase domain"/>
    <property type="match status" value="2"/>
</dbReference>
<keyword evidence="9 16" id="KW-0547">Nucleotide-binding</keyword>
<comment type="cofactor">
    <cofactor evidence="2">
        <name>K(+)</name>
        <dbReference type="ChEBI" id="CHEBI:29103"/>
    </cofactor>
</comment>
<dbReference type="STRING" id="1817813.A2008_00165"/>
<keyword evidence="16" id="KW-0479">Metal-binding</keyword>
<dbReference type="EC" id="2.7.1.33" evidence="6 16"/>
<comment type="caution">
    <text evidence="17">The sequence shown here is derived from an EMBL/GenBank/DDBJ whole genome shotgun (WGS) entry which is preliminary data.</text>
</comment>
<feature type="binding site" evidence="16">
    <location>
        <position position="192"/>
    </location>
    <ligand>
        <name>substrate</name>
    </ligand>
</feature>
<evidence type="ECO:0000256" key="14">
    <source>
        <dbReference type="ARBA" id="ARBA00038036"/>
    </source>
</evidence>
<feature type="binding site" evidence="16">
    <location>
        <begin position="13"/>
        <end position="20"/>
    </location>
    <ligand>
        <name>ATP</name>
        <dbReference type="ChEBI" id="CHEBI:30616"/>
    </ligand>
</feature>
<evidence type="ECO:0000256" key="13">
    <source>
        <dbReference type="ARBA" id="ARBA00022993"/>
    </source>
</evidence>
<comment type="cofactor">
    <cofactor evidence="16">
        <name>NH4(+)</name>
        <dbReference type="ChEBI" id="CHEBI:28938"/>
    </cofactor>
    <cofactor evidence="16">
        <name>K(+)</name>
        <dbReference type="ChEBI" id="CHEBI:29103"/>
    </cofactor>
    <text evidence="16">A monovalent cation. Ammonium or potassium.</text>
</comment>
<evidence type="ECO:0000256" key="16">
    <source>
        <dbReference type="HAMAP-Rule" id="MF_01274"/>
    </source>
</evidence>
<organism evidence="17 18">
    <name type="scientific">Candidatus Wallbacteria bacterium GWC2_49_35</name>
    <dbReference type="NCBI Taxonomy" id="1817813"/>
    <lineage>
        <taxon>Bacteria</taxon>
        <taxon>Candidatus Walliibacteriota</taxon>
    </lineage>
</organism>
<keyword evidence="8 16" id="KW-0808">Transferase</keyword>
<feature type="binding site" evidence="16">
    <location>
        <begin position="113"/>
        <end position="116"/>
    </location>
    <ligand>
        <name>substrate</name>
    </ligand>
</feature>
<name>A0A1F7WWR9_9BACT</name>
<dbReference type="UniPathway" id="UPA00241">
    <property type="reaction ID" value="UER00352"/>
</dbReference>
<comment type="function">
    <text evidence="16">Catalyzes the phosphorylation of pantothenate (Pan), the first step in CoA biosynthesis.</text>
</comment>
<keyword evidence="7 16" id="KW-0963">Cytoplasm</keyword>
<protein>
    <recommendedName>
        <fullName evidence="15 16">Type III pantothenate kinase</fullName>
        <ecNumber evidence="6 16">2.7.1.33</ecNumber>
    </recommendedName>
    <alternativeName>
        <fullName evidence="16">PanK-III</fullName>
    </alternativeName>
    <alternativeName>
        <fullName evidence="16">Pantothenic acid kinase</fullName>
    </alternativeName>
</protein>
<comment type="catalytic activity">
    <reaction evidence="1 16">
        <text>(R)-pantothenate + ATP = (R)-4'-phosphopantothenate + ADP + H(+)</text>
        <dbReference type="Rhea" id="RHEA:16373"/>
        <dbReference type="ChEBI" id="CHEBI:10986"/>
        <dbReference type="ChEBI" id="CHEBI:15378"/>
        <dbReference type="ChEBI" id="CHEBI:29032"/>
        <dbReference type="ChEBI" id="CHEBI:30616"/>
        <dbReference type="ChEBI" id="CHEBI:456216"/>
        <dbReference type="EC" id="2.7.1.33"/>
    </reaction>
</comment>
<evidence type="ECO:0000256" key="12">
    <source>
        <dbReference type="ARBA" id="ARBA00022958"/>
    </source>
</evidence>
<gene>
    <name evidence="16" type="primary">coaX</name>
    <name evidence="17" type="ORF">A2008_00165</name>
</gene>
<dbReference type="GO" id="GO:0046872">
    <property type="term" value="F:metal ion binding"/>
    <property type="evidence" value="ECO:0007669"/>
    <property type="project" value="UniProtKB-KW"/>
</dbReference>
<accession>A0A1F7WWR9</accession>
<dbReference type="PANTHER" id="PTHR34265">
    <property type="entry name" value="TYPE III PANTOTHENATE KINASE"/>
    <property type="match status" value="1"/>
</dbReference>
<dbReference type="Proteomes" id="UP000178735">
    <property type="component" value="Unassembled WGS sequence"/>
</dbReference>
<evidence type="ECO:0000256" key="8">
    <source>
        <dbReference type="ARBA" id="ARBA00022679"/>
    </source>
</evidence>
<keyword evidence="13 16" id="KW-0173">Coenzyme A biosynthesis</keyword>
<evidence type="ECO:0000256" key="11">
    <source>
        <dbReference type="ARBA" id="ARBA00022840"/>
    </source>
</evidence>
<evidence type="ECO:0000256" key="3">
    <source>
        <dbReference type="ARBA" id="ARBA00004496"/>
    </source>
</evidence>
<evidence type="ECO:0000256" key="7">
    <source>
        <dbReference type="ARBA" id="ARBA00022490"/>
    </source>
</evidence>
<evidence type="ECO:0000256" key="1">
    <source>
        <dbReference type="ARBA" id="ARBA00001206"/>
    </source>
</evidence>
<feature type="binding site" evidence="16">
    <location>
        <position position="138"/>
    </location>
    <ligand>
        <name>K(+)</name>
        <dbReference type="ChEBI" id="CHEBI:29103"/>
    </ligand>
</feature>
<dbReference type="GO" id="GO:0015937">
    <property type="term" value="P:coenzyme A biosynthetic process"/>
    <property type="evidence" value="ECO:0007669"/>
    <property type="project" value="UniProtKB-UniRule"/>
</dbReference>
<reference evidence="17 18" key="1">
    <citation type="journal article" date="2016" name="Nat. Commun.">
        <title>Thousands of microbial genomes shed light on interconnected biogeochemical processes in an aquifer system.</title>
        <authorList>
            <person name="Anantharaman K."/>
            <person name="Brown C.T."/>
            <person name="Hug L.A."/>
            <person name="Sharon I."/>
            <person name="Castelle C.J."/>
            <person name="Probst A.J."/>
            <person name="Thomas B.C."/>
            <person name="Singh A."/>
            <person name="Wilkins M.J."/>
            <person name="Karaoz U."/>
            <person name="Brodie E.L."/>
            <person name="Williams K.H."/>
            <person name="Hubbard S.S."/>
            <person name="Banfield J.F."/>
        </authorList>
    </citation>
    <scope>NUCLEOTIDE SEQUENCE [LARGE SCALE GENOMIC DNA]</scope>
</reference>
<feature type="binding site" evidence="16">
    <location>
        <position position="106"/>
    </location>
    <ligand>
        <name>substrate</name>
    </ligand>
</feature>
<dbReference type="InterPro" id="IPR043129">
    <property type="entry name" value="ATPase_NBD"/>
</dbReference>
<dbReference type="GO" id="GO:0005524">
    <property type="term" value="F:ATP binding"/>
    <property type="evidence" value="ECO:0007669"/>
    <property type="project" value="UniProtKB-UniRule"/>
</dbReference>
<dbReference type="NCBIfam" id="TIGR00671">
    <property type="entry name" value="baf"/>
    <property type="match status" value="1"/>
</dbReference>
<dbReference type="Pfam" id="PF03309">
    <property type="entry name" value="Pan_kinase"/>
    <property type="match status" value="1"/>
</dbReference>
<evidence type="ECO:0000256" key="4">
    <source>
        <dbReference type="ARBA" id="ARBA00005225"/>
    </source>
</evidence>
<dbReference type="Gene3D" id="3.30.420.40">
    <property type="match status" value="2"/>
</dbReference>
<feature type="binding site" evidence="16">
    <location>
        <position position="141"/>
    </location>
    <ligand>
        <name>ATP</name>
        <dbReference type="ChEBI" id="CHEBI:30616"/>
    </ligand>
</feature>
<dbReference type="GO" id="GO:0004594">
    <property type="term" value="F:pantothenate kinase activity"/>
    <property type="evidence" value="ECO:0007669"/>
    <property type="project" value="UniProtKB-UniRule"/>
</dbReference>
<comment type="pathway">
    <text evidence="4 16">Cofactor biosynthesis; coenzyme A biosynthesis; CoA from (R)-pantothenate: step 1/5.</text>
</comment>
<keyword evidence="11 16" id="KW-0067">ATP-binding</keyword>
<proteinExistence type="inferred from homology"/>
<keyword evidence="10 16" id="KW-0418">Kinase</keyword>
<comment type="subcellular location">
    <subcellularLocation>
        <location evidence="3 16">Cytoplasm</location>
    </subcellularLocation>
</comment>
<dbReference type="HAMAP" id="MF_01274">
    <property type="entry name" value="Pantothen_kinase_3"/>
    <property type="match status" value="1"/>
</dbReference>
<dbReference type="InterPro" id="IPR004619">
    <property type="entry name" value="Type_III_PanK"/>
</dbReference>
<evidence type="ECO:0000256" key="5">
    <source>
        <dbReference type="ARBA" id="ARBA00011738"/>
    </source>
</evidence>
<sequence>MNKNRPDIKVCVSHGNSYIKTALYAGNSQKAFFRLESKKPPSVRLYLSELIKIFDYTKLADPGKITLALSATRKDAEPLFQKICAKAGFRFLSVSCGLELPLKIDYLPPESLGTDRICSAAAALKKYRGEADNIVVIDFGTATTFNLISGGIFRGGLILPGFGLYKNSLGDSCDYLFRVRFNRIAGFLCRDTESSLIAGIYGGYPVLVGGLYRKLLHDARLDEKKTCLVTTGGYANFFTMMLESPVICDQSLVLDGINIIAGLNSE</sequence>
<dbReference type="EMBL" id="MGFH01000047">
    <property type="protein sequence ID" value="OGM07281.1"/>
    <property type="molecule type" value="Genomic_DNA"/>
</dbReference>
<dbReference type="GO" id="GO:0005737">
    <property type="term" value="C:cytoplasm"/>
    <property type="evidence" value="ECO:0007669"/>
    <property type="project" value="UniProtKB-SubCell"/>
</dbReference>
<dbReference type="AlphaFoldDB" id="A0A1F7WWR9"/>
<evidence type="ECO:0000313" key="18">
    <source>
        <dbReference type="Proteomes" id="UP000178735"/>
    </source>
</evidence>
<keyword evidence="12 16" id="KW-0630">Potassium</keyword>
<evidence type="ECO:0000256" key="10">
    <source>
        <dbReference type="ARBA" id="ARBA00022777"/>
    </source>
</evidence>
<feature type="active site" description="Proton acceptor" evidence="16">
    <location>
        <position position="115"/>
    </location>
</feature>
<evidence type="ECO:0000256" key="2">
    <source>
        <dbReference type="ARBA" id="ARBA00001958"/>
    </source>
</evidence>
<comment type="similarity">
    <text evidence="14 16">Belongs to the type III pantothenate kinase family.</text>
</comment>
<evidence type="ECO:0000256" key="6">
    <source>
        <dbReference type="ARBA" id="ARBA00012102"/>
    </source>
</evidence>
<comment type="subunit">
    <text evidence="5 16">Homodimer.</text>
</comment>
<dbReference type="CDD" id="cd24015">
    <property type="entry name" value="ASKHA_NBD_PanK-III"/>
    <property type="match status" value="1"/>
</dbReference>
<evidence type="ECO:0000256" key="15">
    <source>
        <dbReference type="ARBA" id="ARBA00040883"/>
    </source>
</evidence>
<evidence type="ECO:0000256" key="9">
    <source>
        <dbReference type="ARBA" id="ARBA00022741"/>
    </source>
</evidence>
<evidence type="ECO:0000313" key="17">
    <source>
        <dbReference type="EMBL" id="OGM07281.1"/>
    </source>
</evidence>